<feature type="transmembrane region" description="Helical" evidence="2">
    <location>
        <begin position="196"/>
        <end position="215"/>
    </location>
</feature>
<protein>
    <recommendedName>
        <fullName evidence="5">DUF4231 domain-containing protein</fullName>
    </recommendedName>
</protein>
<feature type="transmembrane region" description="Helical" evidence="2">
    <location>
        <begin position="12"/>
        <end position="35"/>
    </location>
</feature>
<feature type="region of interest" description="Disordered" evidence="1">
    <location>
        <begin position="238"/>
        <end position="257"/>
    </location>
</feature>
<evidence type="ECO:0000256" key="1">
    <source>
        <dbReference type="SAM" id="MobiDB-lite"/>
    </source>
</evidence>
<sequence length="257" mass="27974">MIGLVDRYTLLARVGPAVLVGMAACLAVTAWIPFAEWPIKLAAGSTVIAIVAMVLGQLVRDAGKAIEKPLWAKWGGPPTARMLRHRDETVRPGLKASLHARMVELGFVERMPTKQEEDEDPAGAELLYETCSDRLRNKALELKAKPPFDVVHQENISYGFRRNLLGIRSYALCIVAASFLGAAAAFLFGRHPYLEAGGIIVIAAAILASANESALKRTADNYSERLLNAVDAIPQQARTAATRHRENSAGPRVRQLK</sequence>
<proteinExistence type="predicted"/>
<keyword evidence="2" id="KW-0812">Transmembrane</keyword>
<evidence type="ECO:0000313" key="3">
    <source>
        <dbReference type="EMBL" id="SDH07475.1"/>
    </source>
</evidence>
<feature type="transmembrane region" description="Helical" evidence="2">
    <location>
        <begin position="170"/>
        <end position="190"/>
    </location>
</feature>
<keyword evidence="2" id="KW-1133">Transmembrane helix</keyword>
<evidence type="ECO:0008006" key="5">
    <source>
        <dbReference type="Google" id="ProtNLM"/>
    </source>
</evidence>
<gene>
    <name evidence="3" type="ORF">SAMN05421844_106397</name>
</gene>
<feature type="transmembrane region" description="Helical" evidence="2">
    <location>
        <begin position="41"/>
        <end position="59"/>
    </location>
</feature>
<accession>A0ABY0P9G9</accession>
<keyword evidence="2" id="KW-0472">Membrane</keyword>
<reference evidence="3 4" key="1">
    <citation type="submission" date="2016-10" db="EMBL/GenBank/DDBJ databases">
        <authorList>
            <person name="Varghese N."/>
            <person name="Submissions S."/>
        </authorList>
    </citation>
    <scope>NUCLEOTIDE SEQUENCE [LARGE SCALE GENOMIC DNA]</scope>
    <source>
        <strain evidence="3 4">DSM 26672</strain>
    </source>
</reference>
<dbReference type="RefSeq" id="WP_091859655.1">
    <property type="nucleotide sequence ID" value="NZ_FNBZ01000006.1"/>
</dbReference>
<dbReference type="PROSITE" id="PS51257">
    <property type="entry name" value="PROKAR_LIPOPROTEIN"/>
    <property type="match status" value="1"/>
</dbReference>
<dbReference type="Proteomes" id="UP000199468">
    <property type="component" value="Unassembled WGS sequence"/>
</dbReference>
<comment type="caution">
    <text evidence="3">The sequence shown here is derived from an EMBL/GenBank/DDBJ whole genome shotgun (WGS) entry which is preliminary data.</text>
</comment>
<evidence type="ECO:0000256" key="2">
    <source>
        <dbReference type="SAM" id="Phobius"/>
    </source>
</evidence>
<organism evidence="3 4">
    <name type="scientific">Bosea robiniae</name>
    <dbReference type="NCBI Taxonomy" id="1036780"/>
    <lineage>
        <taxon>Bacteria</taxon>
        <taxon>Pseudomonadati</taxon>
        <taxon>Pseudomonadota</taxon>
        <taxon>Alphaproteobacteria</taxon>
        <taxon>Hyphomicrobiales</taxon>
        <taxon>Boseaceae</taxon>
        <taxon>Bosea</taxon>
    </lineage>
</organism>
<keyword evidence="4" id="KW-1185">Reference proteome</keyword>
<dbReference type="EMBL" id="FNBZ01000006">
    <property type="protein sequence ID" value="SDH07475.1"/>
    <property type="molecule type" value="Genomic_DNA"/>
</dbReference>
<evidence type="ECO:0000313" key="4">
    <source>
        <dbReference type="Proteomes" id="UP000199468"/>
    </source>
</evidence>
<name>A0ABY0P9G9_9HYPH</name>